<sequence length="155" mass="17942">MIRDLDVQERQQIVANNYIGNLSYIHNNKPYIVPITYFYDLKNKALIGYSAKGHKISAMRENKDVSVLVTEIDSVNNWKSVLAYGVYEELSGSQALAKLHQFSLGVKDLIINKEHRKLDFINEFSSQINKYNLPIIFQINIYETTGKMRHQKSTE</sequence>
<evidence type="ECO:0000313" key="1">
    <source>
        <dbReference type="EMBL" id="MFD2552425.1"/>
    </source>
</evidence>
<dbReference type="Proteomes" id="UP001597472">
    <property type="component" value="Unassembled WGS sequence"/>
</dbReference>
<organism evidence="1 2">
    <name type="scientific">Bizionia sediminis</name>
    <dbReference type="NCBI Taxonomy" id="1737064"/>
    <lineage>
        <taxon>Bacteria</taxon>
        <taxon>Pseudomonadati</taxon>
        <taxon>Bacteroidota</taxon>
        <taxon>Flavobacteriia</taxon>
        <taxon>Flavobacteriales</taxon>
        <taxon>Flavobacteriaceae</taxon>
        <taxon>Bizionia</taxon>
    </lineage>
</organism>
<protein>
    <submittedName>
        <fullName evidence="1">Pyridoxamine 5'-phosphate oxidase family protein</fullName>
    </submittedName>
</protein>
<dbReference type="EMBL" id="JBHULS010000005">
    <property type="protein sequence ID" value="MFD2552425.1"/>
    <property type="molecule type" value="Genomic_DNA"/>
</dbReference>
<dbReference type="RefSeq" id="WP_376894574.1">
    <property type="nucleotide sequence ID" value="NZ_JBHULS010000005.1"/>
</dbReference>
<name>A0ABW5KWN1_9FLAO</name>
<proteinExistence type="predicted"/>
<dbReference type="InterPro" id="IPR024747">
    <property type="entry name" value="Pyridox_Oxase-rel"/>
</dbReference>
<evidence type="ECO:0000313" key="2">
    <source>
        <dbReference type="Proteomes" id="UP001597472"/>
    </source>
</evidence>
<accession>A0ABW5KWN1</accession>
<dbReference type="Pfam" id="PF12900">
    <property type="entry name" value="Pyridox_ox_2"/>
    <property type="match status" value="1"/>
</dbReference>
<keyword evidence="2" id="KW-1185">Reference proteome</keyword>
<dbReference type="InterPro" id="IPR012349">
    <property type="entry name" value="Split_barrel_FMN-bd"/>
</dbReference>
<reference evidence="2" key="1">
    <citation type="journal article" date="2019" name="Int. J. Syst. Evol. Microbiol.">
        <title>The Global Catalogue of Microorganisms (GCM) 10K type strain sequencing project: providing services to taxonomists for standard genome sequencing and annotation.</title>
        <authorList>
            <consortium name="The Broad Institute Genomics Platform"/>
            <consortium name="The Broad Institute Genome Sequencing Center for Infectious Disease"/>
            <person name="Wu L."/>
            <person name="Ma J."/>
        </authorList>
    </citation>
    <scope>NUCLEOTIDE SEQUENCE [LARGE SCALE GENOMIC DNA]</scope>
    <source>
        <strain evidence="2">KCTC 42587</strain>
    </source>
</reference>
<comment type="caution">
    <text evidence="1">The sequence shown here is derived from an EMBL/GenBank/DDBJ whole genome shotgun (WGS) entry which is preliminary data.</text>
</comment>
<gene>
    <name evidence="1" type="ORF">ACFSQP_11410</name>
</gene>
<dbReference type="SUPFAM" id="SSF50475">
    <property type="entry name" value="FMN-binding split barrel"/>
    <property type="match status" value="1"/>
</dbReference>
<dbReference type="Gene3D" id="2.30.110.10">
    <property type="entry name" value="Electron Transport, Fmn-binding Protein, Chain A"/>
    <property type="match status" value="1"/>
</dbReference>